<evidence type="ECO:0000313" key="1">
    <source>
        <dbReference type="EMBL" id="EPQ20997.1"/>
    </source>
</evidence>
<dbReference type="Proteomes" id="UP000014969">
    <property type="component" value="Unassembled WGS sequence"/>
</dbReference>
<proteinExistence type="predicted"/>
<evidence type="ECO:0000313" key="2">
    <source>
        <dbReference type="Proteomes" id="UP000014969"/>
    </source>
</evidence>
<protein>
    <submittedName>
        <fullName evidence="1">Uncharacterized protein</fullName>
    </submittedName>
</protein>
<organism evidence="1 2">
    <name type="scientific">Mycobacteroides abscessus subsp. bolletii CRM-0020</name>
    <dbReference type="NCBI Taxonomy" id="1306401"/>
    <lineage>
        <taxon>Bacteria</taxon>
        <taxon>Bacillati</taxon>
        <taxon>Actinomycetota</taxon>
        <taxon>Actinomycetes</taxon>
        <taxon>Mycobacteriales</taxon>
        <taxon>Mycobacteriaceae</taxon>
        <taxon>Mycobacteroides</taxon>
        <taxon>Mycobacteroides abscessus</taxon>
    </lineage>
</organism>
<dbReference type="AlphaFoldDB" id="A0A829HLV4"/>
<name>A0A829HLV4_9MYCO</name>
<reference evidence="1 2" key="1">
    <citation type="journal article" date="2013" name="Genome Announc.">
        <title>Genome Sequence of an Epidemic Isolate of Mycobacterium abscessus subsp. bolletii from Rio de Janeiro, Brazil.</title>
        <authorList>
            <person name="Davidson R.M."/>
            <person name="Reynolds P.R."/>
            <person name="Farias-Hesson E."/>
            <person name="Duarte R.S."/>
            <person name="Jackson M."/>
            <person name="Strong M."/>
        </authorList>
    </citation>
    <scope>NUCLEOTIDE SEQUENCE [LARGE SCALE GENOMIC DNA]</scope>
    <source>
        <strain evidence="1 2">CRM-0020</strain>
    </source>
</reference>
<comment type="caution">
    <text evidence="1">The sequence shown here is derived from an EMBL/GenBank/DDBJ whole genome shotgun (WGS) entry which is preliminary data.</text>
</comment>
<dbReference type="EMBL" id="ATFQ01000040">
    <property type="protein sequence ID" value="EPQ20997.1"/>
    <property type="molecule type" value="Genomic_DNA"/>
</dbReference>
<dbReference type="InterPro" id="IPR036689">
    <property type="entry name" value="ESAT-6-like_sf"/>
</dbReference>
<sequence>MKGLIADARGEVGGSAGIWHGDAHQAWGQGNEQIAAELEKLELMIDSTANKVAKAGVGYGSVNSNVATQLGTTGL</sequence>
<accession>A0A829HLV4</accession>
<gene>
    <name evidence="1" type="ORF">J108_23585</name>
</gene>
<dbReference type="SUPFAM" id="SSF140453">
    <property type="entry name" value="EsxAB dimer-like"/>
    <property type="match status" value="1"/>
</dbReference>
<dbReference type="Gene3D" id="1.10.287.1060">
    <property type="entry name" value="ESAT-6-like"/>
    <property type="match status" value="1"/>
</dbReference>